<evidence type="ECO:0000256" key="13">
    <source>
        <dbReference type="SAM" id="MobiDB-lite"/>
    </source>
</evidence>
<evidence type="ECO:0000256" key="3">
    <source>
        <dbReference type="ARBA" id="ARBA00022737"/>
    </source>
</evidence>
<dbReference type="PANTHER" id="PTHR42855:SF1">
    <property type="entry name" value="ABC TRANSPORTER DOMAIN-CONTAINING PROTEIN"/>
    <property type="match status" value="1"/>
</dbReference>
<dbReference type="InterPro" id="IPR051309">
    <property type="entry name" value="ABCF_ATPase"/>
</dbReference>
<dbReference type="InterPro" id="IPR003439">
    <property type="entry name" value="ABC_transporter-like_ATP-bd"/>
</dbReference>
<keyword evidence="4 12" id="KW-0547">Nucleotide-binding</keyword>
<evidence type="ECO:0000313" key="16">
    <source>
        <dbReference type="Proteomes" id="UP000008793"/>
    </source>
</evidence>
<dbReference type="Pfam" id="PF16326">
    <property type="entry name" value="ABC_tran_CTD"/>
    <property type="match status" value="1"/>
</dbReference>
<dbReference type="Proteomes" id="UP000008793">
    <property type="component" value="Chromosome"/>
</dbReference>
<keyword evidence="16" id="KW-1185">Reference proteome</keyword>
<dbReference type="NCBIfam" id="NF008358">
    <property type="entry name" value="PRK11147.1"/>
    <property type="match status" value="1"/>
</dbReference>
<keyword evidence="8 12" id="KW-0238">DNA-binding</keyword>
<sequence length="635" mass="72064">MSLISIHGAYLSFSDAPLLDNTELHIEENERVCLVGRNGAGKSTLMKIINREQALDDGRIIYEQDLVVSRLQQDPPRNVEGSVYDFVAEGVNEQAEYLKAYHAISHLVMTDPSDKNLNEMGRLQTILDHQNLWQLETRIHDVLKQIGLDADVPLSSLSGGWLRKAALGRALVSNPRVLMLDEPTNHLDIETIDWLEGFLKTFQGSIIFISHDRSFIRNMATRIVDLDRGKLVSWPGDYDLYLTSKEEALRVEEMQNAEFDRKLAQEEVWIRQGIKARRTRNEGRVRALKALRNERSERREVMGKANMQVEEASRSGKIVFEMENLHYSVDGKQLVRDFSAQVQRGDKIALIGSNGCGKTTLLRLMLDELKASSGRVHIGTKLEVAYFDQHRADLDPDRTVMDNLAEGKQEVMVNGKPRHVLGYLQEFLFHPKRAMTPVRALSGGERNRLLLARLFLKPSNLLILDEPTNDLDVETLELLEELVDGYQGTVLLVSHDRQFVDNTVTECWIFEGNGEIGAFVGGYHDAQRQRAAYKQTRSLSKPAPAARQENAKAEPEKRAANKLSYNLQRELEQLPQKMETLESQLETLQAKVADGDFFSQPHDVTQPVLDALAVAEQELEVAFERWEYLESLKNG</sequence>
<dbReference type="InterPro" id="IPR037118">
    <property type="entry name" value="Val-tRNA_synth_C_sf"/>
</dbReference>
<organism evidence="16">
    <name type="scientific">Erwinia billingiae (strain Eb661)</name>
    <dbReference type="NCBI Taxonomy" id="634500"/>
    <lineage>
        <taxon>Bacteria</taxon>
        <taxon>Pseudomonadati</taxon>
        <taxon>Pseudomonadota</taxon>
        <taxon>Gammaproteobacteria</taxon>
        <taxon>Enterobacterales</taxon>
        <taxon>Erwiniaceae</taxon>
        <taxon>Erwinia</taxon>
    </lineage>
</organism>
<comment type="catalytic activity">
    <reaction evidence="10 12">
        <text>ATP + H2O = ADP + phosphate + H(+)</text>
        <dbReference type="Rhea" id="RHEA:13065"/>
        <dbReference type="ChEBI" id="CHEBI:15377"/>
        <dbReference type="ChEBI" id="CHEBI:15378"/>
        <dbReference type="ChEBI" id="CHEBI:30616"/>
        <dbReference type="ChEBI" id="CHEBI:43474"/>
        <dbReference type="ChEBI" id="CHEBI:456216"/>
    </reaction>
</comment>
<feature type="binding site" evidence="12">
    <location>
        <begin position="36"/>
        <end position="43"/>
    </location>
    <ligand>
        <name>ATP</name>
        <dbReference type="ChEBI" id="CHEBI:30616"/>
        <label>1</label>
    </ligand>
</feature>
<feature type="domain" description="ABC transporter" evidence="14">
    <location>
        <begin position="320"/>
        <end position="538"/>
    </location>
</feature>
<dbReference type="GeneID" id="90511555"/>
<dbReference type="RefSeq" id="WP_013201558.1">
    <property type="nucleotide sequence ID" value="NC_014306.1"/>
</dbReference>
<keyword evidence="9 12" id="KW-0234">DNA repair</keyword>
<evidence type="ECO:0000256" key="5">
    <source>
        <dbReference type="ARBA" id="ARBA00022763"/>
    </source>
</evidence>
<dbReference type="SMART" id="SM00382">
    <property type="entry name" value="AAA"/>
    <property type="match status" value="2"/>
</dbReference>
<comment type="similarity">
    <text evidence="1">Belongs to the ABC transporter superfamily. Drug exporter-2 (TC 3.A.1.117) family.</text>
</comment>
<dbReference type="FunFam" id="3.40.50.300:FF:000309">
    <property type="entry name" value="ABC transporter ATP-binding protein"/>
    <property type="match status" value="1"/>
</dbReference>
<dbReference type="PROSITE" id="PS50893">
    <property type="entry name" value="ABC_TRANSPORTER_2"/>
    <property type="match status" value="2"/>
</dbReference>
<protein>
    <recommendedName>
        <fullName evidence="12">ATP-binding protein Uup</fullName>
        <ecNumber evidence="12">3.6.1.-</ecNumber>
    </recommendedName>
</protein>
<dbReference type="EMBL" id="FP236843">
    <property type="protein sequence ID" value="CAX59065.1"/>
    <property type="molecule type" value="Genomic_DNA"/>
</dbReference>
<dbReference type="HAMAP" id="MF_00848">
    <property type="entry name" value="Uup"/>
    <property type="match status" value="1"/>
</dbReference>
<evidence type="ECO:0000256" key="2">
    <source>
        <dbReference type="ARBA" id="ARBA00022490"/>
    </source>
</evidence>
<evidence type="ECO:0000256" key="11">
    <source>
        <dbReference type="ARBA" id="ARBA00061478"/>
    </source>
</evidence>
<name>D8MQF8_ERWBE</name>
<feature type="domain" description="ABC transporter" evidence="14">
    <location>
        <begin position="1"/>
        <end position="253"/>
    </location>
</feature>
<evidence type="ECO:0000313" key="15">
    <source>
        <dbReference type="EMBL" id="CAX59065.1"/>
    </source>
</evidence>
<gene>
    <name evidence="12 15" type="primary">uup</name>
    <name evidence="15" type="ordered locus">EbC_15340</name>
</gene>
<dbReference type="SUPFAM" id="SSF52540">
    <property type="entry name" value="P-loop containing nucleoside triphosphate hydrolases"/>
    <property type="match status" value="2"/>
</dbReference>
<evidence type="ECO:0000256" key="1">
    <source>
        <dbReference type="ARBA" id="ARBA00006526"/>
    </source>
</evidence>
<comment type="similarity">
    <text evidence="11 12">Belongs to the ABC transporter superfamily. ABCF family. Uup subfamily.</text>
</comment>
<dbReference type="Gene3D" id="3.40.50.300">
    <property type="entry name" value="P-loop containing nucleotide triphosphate hydrolases"/>
    <property type="match status" value="2"/>
</dbReference>
<reference evidence="15 16" key="1">
    <citation type="journal article" date="2010" name="BMC Genomics">
        <title>Genome comparison of the epiphytic bacteria Erwinia billingiae and E. tasmaniensis with the pear pathogen E. pyrifoliae.</title>
        <authorList>
            <person name="Kube M."/>
            <person name="Migdoll A.M."/>
            <person name="Gehring I."/>
            <person name="Heitmann K."/>
            <person name="Mayer Y."/>
            <person name="Kuhl H."/>
            <person name="Knaust F."/>
            <person name="Geider K."/>
            <person name="Reinhardt R."/>
        </authorList>
    </citation>
    <scope>NUCLEOTIDE SEQUENCE [LARGE SCALE GENOMIC DNA]</scope>
    <source>
        <strain evidence="15 16">Eb661</strain>
    </source>
</reference>
<comment type="function">
    <text evidence="12">Probably plays a role in ribosome assembly or function. May be involved in resolution of branched DNA intermediates that result from template switching in postreplication gaps. Binds DNA and has ATPase activity.</text>
</comment>
<dbReference type="InterPro" id="IPR027417">
    <property type="entry name" value="P-loop_NTPase"/>
</dbReference>
<dbReference type="AlphaFoldDB" id="D8MQF8"/>
<dbReference type="FunFam" id="1.10.287.380:FF:000003">
    <property type="entry name" value="ABC transporter ATP-binding protein uup"/>
    <property type="match status" value="1"/>
</dbReference>
<evidence type="ECO:0000259" key="14">
    <source>
        <dbReference type="PROSITE" id="PS50893"/>
    </source>
</evidence>
<dbReference type="Gene3D" id="1.10.287.380">
    <property type="entry name" value="Valyl-tRNA synthetase, C-terminal domain"/>
    <property type="match status" value="1"/>
</dbReference>
<dbReference type="InterPro" id="IPR032524">
    <property type="entry name" value="ABC_tran_C"/>
</dbReference>
<evidence type="ECO:0000256" key="8">
    <source>
        <dbReference type="ARBA" id="ARBA00023125"/>
    </source>
</evidence>
<dbReference type="PROSITE" id="PS00211">
    <property type="entry name" value="ABC_TRANSPORTER_1"/>
    <property type="match status" value="2"/>
</dbReference>
<keyword evidence="3 12" id="KW-0677">Repeat</keyword>
<evidence type="ECO:0000256" key="6">
    <source>
        <dbReference type="ARBA" id="ARBA00022801"/>
    </source>
</evidence>
<keyword evidence="5 12" id="KW-0227">DNA damage</keyword>
<dbReference type="STRING" id="634500.EbC_15340"/>
<keyword evidence="2 12" id="KW-0963">Cytoplasm</keyword>
<dbReference type="InterPro" id="IPR043686">
    <property type="entry name" value="Uup"/>
</dbReference>
<dbReference type="GO" id="GO:0005524">
    <property type="term" value="F:ATP binding"/>
    <property type="evidence" value="ECO:0007669"/>
    <property type="project" value="UniProtKB-UniRule"/>
</dbReference>
<feature type="compositionally biased region" description="Basic and acidic residues" evidence="13">
    <location>
        <begin position="549"/>
        <end position="559"/>
    </location>
</feature>
<evidence type="ECO:0000256" key="10">
    <source>
        <dbReference type="ARBA" id="ARBA00049360"/>
    </source>
</evidence>
<dbReference type="HOGENOM" id="CLU_000604_36_0_6"/>
<dbReference type="InterPro" id="IPR017871">
    <property type="entry name" value="ABC_transporter-like_CS"/>
</dbReference>
<evidence type="ECO:0000256" key="12">
    <source>
        <dbReference type="HAMAP-Rule" id="MF_00848"/>
    </source>
</evidence>
<feature type="region of interest" description="Disordered" evidence="13">
    <location>
        <begin position="535"/>
        <end position="559"/>
    </location>
</feature>
<comment type="subcellular location">
    <subcellularLocation>
        <location evidence="12">Cytoplasm</location>
    </subcellularLocation>
    <text evidence="12">Associates with ribosomes.</text>
</comment>
<dbReference type="CDD" id="cd03221">
    <property type="entry name" value="ABCF_EF-3"/>
    <property type="match status" value="2"/>
</dbReference>
<dbReference type="GO" id="GO:0005737">
    <property type="term" value="C:cytoplasm"/>
    <property type="evidence" value="ECO:0007669"/>
    <property type="project" value="UniProtKB-SubCell"/>
</dbReference>
<dbReference type="GO" id="GO:0003677">
    <property type="term" value="F:DNA binding"/>
    <property type="evidence" value="ECO:0007669"/>
    <property type="project" value="UniProtKB-UniRule"/>
</dbReference>
<keyword evidence="7 12" id="KW-0067">ATP-binding</keyword>
<feature type="binding site" evidence="12">
    <location>
        <begin position="352"/>
        <end position="359"/>
    </location>
    <ligand>
        <name>ATP</name>
        <dbReference type="ChEBI" id="CHEBI:30616"/>
        <label>2</label>
    </ligand>
</feature>
<evidence type="ECO:0000256" key="4">
    <source>
        <dbReference type="ARBA" id="ARBA00022741"/>
    </source>
</evidence>
<proteinExistence type="inferred from homology"/>
<dbReference type="GO" id="GO:0043022">
    <property type="term" value="F:ribosome binding"/>
    <property type="evidence" value="ECO:0007669"/>
    <property type="project" value="UniProtKB-UniRule"/>
</dbReference>
<dbReference type="PANTHER" id="PTHR42855">
    <property type="entry name" value="ABC TRANSPORTER ATP-BINDING SUBUNIT"/>
    <property type="match status" value="1"/>
</dbReference>
<dbReference type="Pfam" id="PF00005">
    <property type="entry name" value="ABC_tran"/>
    <property type="match status" value="2"/>
</dbReference>
<accession>D8MQF8</accession>
<dbReference type="KEGG" id="ebi:EbC_15340"/>
<dbReference type="FunFam" id="3.40.50.300:FF:000011">
    <property type="entry name" value="Putative ABC transporter ATP-binding component"/>
    <property type="match status" value="1"/>
</dbReference>
<dbReference type="GO" id="GO:0006281">
    <property type="term" value="P:DNA repair"/>
    <property type="evidence" value="ECO:0007669"/>
    <property type="project" value="UniProtKB-KW"/>
</dbReference>
<dbReference type="eggNOG" id="COG0488">
    <property type="taxonomic scope" value="Bacteria"/>
</dbReference>
<dbReference type="InterPro" id="IPR032781">
    <property type="entry name" value="ABC_tran_Xtn"/>
</dbReference>
<dbReference type="GO" id="GO:0016887">
    <property type="term" value="F:ATP hydrolysis activity"/>
    <property type="evidence" value="ECO:0007669"/>
    <property type="project" value="UniProtKB-UniRule"/>
</dbReference>
<evidence type="ECO:0000256" key="7">
    <source>
        <dbReference type="ARBA" id="ARBA00022840"/>
    </source>
</evidence>
<keyword evidence="6 12" id="KW-0378">Hydrolase</keyword>
<dbReference type="InterPro" id="IPR003593">
    <property type="entry name" value="AAA+_ATPase"/>
</dbReference>
<evidence type="ECO:0000256" key="9">
    <source>
        <dbReference type="ARBA" id="ARBA00023204"/>
    </source>
</evidence>
<dbReference type="Pfam" id="PF12848">
    <property type="entry name" value="ABC_tran_Xtn"/>
    <property type="match status" value="1"/>
</dbReference>
<dbReference type="EC" id="3.6.1.-" evidence="12"/>